<evidence type="ECO:0000313" key="2">
    <source>
        <dbReference type="EMBL" id="KAD3337290.1"/>
    </source>
</evidence>
<feature type="compositionally biased region" description="Polar residues" evidence="1">
    <location>
        <begin position="1"/>
        <end position="19"/>
    </location>
</feature>
<name>A0A5N6M9L4_9ASTR</name>
<gene>
    <name evidence="2" type="ORF">E3N88_32810</name>
</gene>
<dbReference type="AlphaFoldDB" id="A0A5N6M9L4"/>
<protein>
    <submittedName>
        <fullName evidence="2">Uncharacterized protein</fullName>
    </submittedName>
</protein>
<proteinExistence type="predicted"/>
<accession>A0A5N6M9L4</accession>
<feature type="region of interest" description="Disordered" evidence="1">
    <location>
        <begin position="1"/>
        <end position="27"/>
    </location>
</feature>
<evidence type="ECO:0000313" key="3">
    <source>
        <dbReference type="Proteomes" id="UP000326396"/>
    </source>
</evidence>
<reference evidence="2 3" key="1">
    <citation type="submission" date="2019-05" db="EMBL/GenBank/DDBJ databases">
        <title>Mikania micrantha, genome provides insights into the molecular mechanism of rapid growth.</title>
        <authorList>
            <person name="Liu B."/>
        </authorList>
    </citation>
    <scope>NUCLEOTIDE SEQUENCE [LARGE SCALE GENOMIC DNA]</scope>
    <source>
        <strain evidence="2">NLD-2019</strain>
        <tissue evidence="2">Leaf</tissue>
    </source>
</reference>
<comment type="caution">
    <text evidence="2">The sequence shown here is derived from an EMBL/GenBank/DDBJ whole genome shotgun (WGS) entry which is preliminary data.</text>
</comment>
<dbReference type="EMBL" id="SZYD01000016">
    <property type="protein sequence ID" value="KAD3337290.1"/>
    <property type="molecule type" value="Genomic_DNA"/>
</dbReference>
<dbReference type="Proteomes" id="UP000326396">
    <property type="component" value="Linkage Group LG6"/>
</dbReference>
<organism evidence="2 3">
    <name type="scientific">Mikania micrantha</name>
    <name type="common">bitter vine</name>
    <dbReference type="NCBI Taxonomy" id="192012"/>
    <lineage>
        <taxon>Eukaryota</taxon>
        <taxon>Viridiplantae</taxon>
        <taxon>Streptophyta</taxon>
        <taxon>Embryophyta</taxon>
        <taxon>Tracheophyta</taxon>
        <taxon>Spermatophyta</taxon>
        <taxon>Magnoliopsida</taxon>
        <taxon>eudicotyledons</taxon>
        <taxon>Gunneridae</taxon>
        <taxon>Pentapetalae</taxon>
        <taxon>asterids</taxon>
        <taxon>campanulids</taxon>
        <taxon>Asterales</taxon>
        <taxon>Asteraceae</taxon>
        <taxon>Asteroideae</taxon>
        <taxon>Heliantheae alliance</taxon>
        <taxon>Eupatorieae</taxon>
        <taxon>Mikania</taxon>
    </lineage>
</organism>
<evidence type="ECO:0000256" key="1">
    <source>
        <dbReference type="SAM" id="MobiDB-lite"/>
    </source>
</evidence>
<keyword evidence="3" id="KW-1185">Reference proteome</keyword>
<sequence length="114" mass="12495">MENQLLNSNLKGSEASAQERSTKRRLGIDRKCNGETRQNVTGSASTIKIKWKDWVAKSTMSAKAAVVDTAMAANLGLGSCLAMGSTQARSVKRREAIENGMWRLVETQRDLRAP</sequence>